<gene>
    <name evidence="3" type="ORF">ABB29_01250</name>
</gene>
<dbReference type="PRINTS" id="PR00080">
    <property type="entry name" value="SDRFAMILY"/>
</dbReference>
<sequence>MPVTTSGVERPLTDLCSLRDRVAVVTGAAKGIGLASARRLAEAGADVALLDIDQQTCEREASRIQADFGVRTIGIGVDSADADAVRAAIAQCVSHFGGLHIWVNNAGIFPEIPTLDITDAEYDRLMSLNQRGMFLAARDAAKAMLGNANGGVIINMISVSGLVAATNSAHYVAGKHAIAGATKAFARDLAPHGIRVMAIAPTLINTPGVQAGLAGSEESREALEAFIGRIPLGRAGEADEVARTVFFAASDLAAFMTGSVLVVDGGELVL</sequence>
<dbReference type="PATRIC" id="fig|344882.3.peg.259"/>
<dbReference type="AlphaFoldDB" id="A0A0R0D440"/>
<dbReference type="RefSeq" id="WP_083487326.1">
    <property type="nucleotide sequence ID" value="NZ_LDJL01000001.1"/>
</dbReference>
<dbReference type="GO" id="GO:0016491">
    <property type="term" value="F:oxidoreductase activity"/>
    <property type="evidence" value="ECO:0007669"/>
    <property type="project" value="UniProtKB-KW"/>
</dbReference>
<dbReference type="InterPro" id="IPR036291">
    <property type="entry name" value="NAD(P)-bd_dom_sf"/>
</dbReference>
<evidence type="ECO:0000313" key="4">
    <source>
        <dbReference type="Proteomes" id="UP000052052"/>
    </source>
</evidence>
<dbReference type="FunFam" id="3.40.50.720:FF:000084">
    <property type="entry name" value="Short-chain dehydrogenase reductase"/>
    <property type="match status" value="1"/>
</dbReference>
<evidence type="ECO:0000256" key="1">
    <source>
        <dbReference type="ARBA" id="ARBA00006484"/>
    </source>
</evidence>
<dbReference type="PANTHER" id="PTHR24321">
    <property type="entry name" value="DEHYDROGENASES, SHORT CHAIN"/>
    <property type="match status" value="1"/>
</dbReference>
<evidence type="ECO:0008006" key="5">
    <source>
        <dbReference type="Google" id="ProtNLM"/>
    </source>
</evidence>
<dbReference type="PANTHER" id="PTHR24321:SF8">
    <property type="entry name" value="ESTRADIOL 17-BETA-DEHYDROGENASE 8-RELATED"/>
    <property type="match status" value="1"/>
</dbReference>
<dbReference type="PRINTS" id="PR00081">
    <property type="entry name" value="GDHRDH"/>
</dbReference>
<dbReference type="Gene3D" id="3.40.50.720">
    <property type="entry name" value="NAD(P)-binding Rossmann-like Domain"/>
    <property type="match status" value="1"/>
</dbReference>
<dbReference type="InterPro" id="IPR002347">
    <property type="entry name" value="SDR_fam"/>
</dbReference>
<organism evidence="3 4">
    <name type="scientific">Pseudoxanthomonas dokdonensis</name>
    <dbReference type="NCBI Taxonomy" id="344882"/>
    <lineage>
        <taxon>Bacteria</taxon>
        <taxon>Pseudomonadati</taxon>
        <taxon>Pseudomonadota</taxon>
        <taxon>Gammaproteobacteria</taxon>
        <taxon>Lysobacterales</taxon>
        <taxon>Lysobacteraceae</taxon>
        <taxon>Pseudoxanthomonas</taxon>
    </lineage>
</organism>
<dbReference type="Proteomes" id="UP000052052">
    <property type="component" value="Unassembled WGS sequence"/>
</dbReference>
<evidence type="ECO:0000256" key="2">
    <source>
        <dbReference type="ARBA" id="ARBA00023002"/>
    </source>
</evidence>
<reference evidence="3 4" key="1">
    <citation type="submission" date="2015-05" db="EMBL/GenBank/DDBJ databases">
        <title>Genome sequencing and analysis of members of genus Stenotrophomonas.</title>
        <authorList>
            <person name="Patil P.P."/>
            <person name="Midha S."/>
            <person name="Patil P.B."/>
        </authorList>
    </citation>
    <scope>NUCLEOTIDE SEQUENCE [LARGE SCALE GENOMIC DNA]</scope>
    <source>
        <strain evidence="3 4">DSM 21858</strain>
    </source>
</reference>
<dbReference type="STRING" id="344882.ABB29_01250"/>
<dbReference type="CDD" id="cd05233">
    <property type="entry name" value="SDR_c"/>
    <property type="match status" value="1"/>
</dbReference>
<comment type="similarity">
    <text evidence="1">Belongs to the short-chain dehydrogenases/reductases (SDR) family.</text>
</comment>
<dbReference type="EMBL" id="LDJL01000001">
    <property type="protein sequence ID" value="KRG72104.1"/>
    <property type="molecule type" value="Genomic_DNA"/>
</dbReference>
<dbReference type="OrthoDB" id="9787298at2"/>
<dbReference type="SUPFAM" id="SSF51735">
    <property type="entry name" value="NAD(P)-binding Rossmann-fold domains"/>
    <property type="match status" value="1"/>
</dbReference>
<protein>
    <recommendedName>
        <fullName evidence="5">Oxidoreductase</fullName>
    </recommendedName>
</protein>
<proteinExistence type="inferred from homology"/>
<comment type="caution">
    <text evidence="3">The sequence shown here is derived from an EMBL/GenBank/DDBJ whole genome shotgun (WGS) entry which is preliminary data.</text>
</comment>
<keyword evidence="2" id="KW-0560">Oxidoreductase</keyword>
<accession>A0A0R0D440</accession>
<evidence type="ECO:0000313" key="3">
    <source>
        <dbReference type="EMBL" id="KRG72104.1"/>
    </source>
</evidence>
<keyword evidence="4" id="KW-1185">Reference proteome</keyword>
<name>A0A0R0D440_9GAMM</name>
<dbReference type="NCBIfam" id="NF005559">
    <property type="entry name" value="PRK07231.1"/>
    <property type="match status" value="1"/>
</dbReference>
<dbReference type="Pfam" id="PF13561">
    <property type="entry name" value="adh_short_C2"/>
    <property type="match status" value="1"/>
</dbReference>